<reference evidence="3" key="1">
    <citation type="journal article" date="2016" name="Nat. Commun.">
        <title>The Gonium pectorale genome demonstrates co-option of cell cycle regulation during the evolution of multicellularity.</title>
        <authorList>
            <person name="Hanschen E.R."/>
            <person name="Marriage T.N."/>
            <person name="Ferris P.J."/>
            <person name="Hamaji T."/>
            <person name="Toyoda A."/>
            <person name="Fujiyama A."/>
            <person name="Neme R."/>
            <person name="Noguchi H."/>
            <person name="Minakuchi Y."/>
            <person name="Suzuki M."/>
            <person name="Kawai-Toyooka H."/>
            <person name="Smith D.R."/>
            <person name="Sparks H."/>
            <person name="Anderson J."/>
            <person name="Bakaric R."/>
            <person name="Luria V."/>
            <person name="Karger A."/>
            <person name="Kirschner M.W."/>
            <person name="Durand P.M."/>
            <person name="Michod R.E."/>
            <person name="Nozaki H."/>
            <person name="Olson B.J."/>
        </authorList>
    </citation>
    <scope>NUCLEOTIDE SEQUENCE [LARGE SCALE GENOMIC DNA]</scope>
    <source>
        <strain evidence="3">NIES-2863</strain>
    </source>
</reference>
<keyword evidence="3" id="KW-1185">Reference proteome</keyword>
<dbReference type="AlphaFoldDB" id="A0A150GFT2"/>
<gene>
    <name evidence="2" type="ORF">GPECTOR_26g589</name>
</gene>
<evidence type="ECO:0000313" key="2">
    <source>
        <dbReference type="EMBL" id="KXZ48686.1"/>
    </source>
</evidence>
<sequence>MRPSSNSCGLGTCRKEGDAKYRQLRVKARFREPVRPPALPAEEEAELKRVWAEEWHGFPAWEYVALARMAVGGRRWAAMSNDRRRSAVERFLLCGPWAATQEPSPEQLSRMRATSSSARFVQLGHPARRDTATGAFCAAHGLATTAMLKSERPHNPDYYDLHNTTSLGEKTTTAEICYKIVVPATRAFGAAYVDLFLGPELWPDSDPQSRELPSPPGLSANGNAEEGNAEEGNAEEGTATVTAKERVKGFFLSHAWGMPFMQLVTVTIYNDAPPQHDGGPYWIDIFCKNQHVPIRESDLTDNILRSSAVVLAVHPWPKPLLTTRVWCLFEVLTAAQSKVDMRLKFCQAAAGQLQGGFAKKYTQWNYSKVYDDCIKGGLSSVLTGAGELVEAIDVQQAEATVASDRDMIMRLIQQSVGAEEMNRLVREMLTTGLASAAQELVQADVGQDRMAYYSYEGGWD</sequence>
<evidence type="ECO:0000256" key="1">
    <source>
        <dbReference type="SAM" id="MobiDB-lite"/>
    </source>
</evidence>
<accession>A0A150GFT2</accession>
<name>A0A150GFT2_GONPE</name>
<evidence type="ECO:0000313" key="3">
    <source>
        <dbReference type="Proteomes" id="UP000075714"/>
    </source>
</evidence>
<organism evidence="2 3">
    <name type="scientific">Gonium pectorale</name>
    <name type="common">Green alga</name>
    <dbReference type="NCBI Taxonomy" id="33097"/>
    <lineage>
        <taxon>Eukaryota</taxon>
        <taxon>Viridiplantae</taxon>
        <taxon>Chlorophyta</taxon>
        <taxon>core chlorophytes</taxon>
        <taxon>Chlorophyceae</taxon>
        <taxon>CS clade</taxon>
        <taxon>Chlamydomonadales</taxon>
        <taxon>Volvocaceae</taxon>
        <taxon>Gonium</taxon>
    </lineage>
</organism>
<dbReference type="OrthoDB" id="545339at2759"/>
<dbReference type="Proteomes" id="UP000075714">
    <property type="component" value="Unassembled WGS sequence"/>
</dbReference>
<feature type="region of interest" description="Disordered" evidence="1">
    <location>
        <begin position="204"/>
        <end position="239"/>
    </location>
</feature>
<proteinExistence type="predicted"/>
<dbReference type="STRING" id="33097.A0A150GFT2"/>
<comment type="caution">
    <text evidence="2">The sequence shown here is derived from an EMBL/GenBank/DDBJ whole genome shotgun (WGS) entry which is preliminary data.</text>
</comment>
<dbReference type="PANTHER" id="PTHR37330">
    <property type="entry name" value="CONSERVED TRANSMEMBRANE PROTEIN-RELATED"/>
    <property type="match status" value="1"/>
</dbReference>
<protein>
    <submittedName>
        <fullName evidence="2">Uncharacterized protein</fullName>
    </submittedName>
</protein>
<dbReference type="PANTHER" id="PTHR37330:SF1">
    <property type="entry name" value="CONSERVED TRANSMEMBRANE PROTEIN-RELATED"/>
    <property type="match status" value="1"/>
</dbReference>
<dbReference type="EMBL" id="LSYV01000027">
    <property type="protein sequence ID" value="KXZ48686.1"/>
    <property type="molecule type" value="Genomic_DNA"/>
</dbReference>